<proteinExistence type="predicted"/>
<dbReference type="PROSITE" id="PS50851">
    <property type="entry name" value="CHEW"/>
    <property type="match status" value="1"/>
</dbReference>
<dbReference type="PANTHER" id="PTHR22617">
    <property type="entry name" value="CHEMOTAXIS SENSOR HISTIDINE KINASE-RELATED"/>
    <property type="match status" value="1"/>
</dbReference>
<dbReference type="AlphaFoldDB" id="A0A0G3G729"/>
<dbReference type="OrthoDB" id="5298045at2"/>
<dbReference type="SMART" id="SM00260">
    <property type="entry name" value="CheW"/>
    <property type="match status" value="1"/>
</dbReference>
<dbReference type="PATRIC" id="fig|106634.4.peg.2573"/>
<dbReference type="PANTHER" id="PTHR22617:SF43">
    <property type="entry name" value="PROTEIN PILI"/>
    <property type="match status" value="1"/>
</dbReference>
<dbReference type="RefSeq" id="WP_018145130.1">
    <property type="nucleotide sequence ID" value="NZ_CP011367.1"/>
</dbReference>
<reference evidence="1 2" key="1">
    <citation type="submission" date="2015-04" db="EMBL/GenBank/DDBJ databases">
        <title>Complete Sequence for the Genome of the Thioalkalivibrio versutus D301.</title>
        <authorList>
            <person name="Mu T."/>
            <person name="Zhou J."/>
            <person name="Xu X."/>
        </authorList>
    </citation>
    <scope>NUCLEOTIDE SEQUENCE [LARGE SCALE GENOMIC DNA]</scope>
    <source>
        <strain evidence="1 2">D301</strain>
    </source>
</reference>
<dbReference type="Proteomes" id="UP000064201">
    <property type="component" value="Chromosome"/>
</dbReference>
<sequence length="192" mass="20779">MKTDLSSPFALIASLDREGRRVNRELRRDIGTGWRGVLLRVGDFRFLVDMDSIAEVADPMALTRVPLADSAVLGVGNLRGLVLPVFDMGRLLLDRPLPDDATGQRIVVAPQGQGMAGLLVSQVEGMRRCIPSQRRLEVSVPEAVRPFITGGFDLGHRLHPVLDLDLLLNDNNRFTGTGLAGASNSEQSAATV</sequence>
<organism evidence="1 2">
    <name type="scientific">Thioalkalivibrio versutus</name>
    <dbReference type="NCBI Taxonomy" id="106634"/>
    <lineage>
        <taxon>Bacteria</taxon>
        <taxon>Pseudomonadati</taxon>
        <taxon>Pseudomonadota</taxon>
        <taxon>Gammaproteobacteria</taxon>
        <taxon>Chromatiales</taxon>
        <taxon>Ectothiorhodospiraceae</taxon>
        <taxon>Thioalkalivibrio</taxon>
    </lineage>
</organism>
<dbReference type="SUPFAM" id="SSF50341">
    <property type="entry name" value="CheW-like"/>
    <property type="match status" value="1"/>
</dbReference>
<evidence type="ECO:0000313" key="1">
    <source>
        <dbReference type="EMBL" id="AKJ96149.1"/>
    </source>
</evidence>
<dbReference type="GO" id="GO:0006935">
    <property type="term" value="P:chemotaxis"/>
    <property type="evidence" value="ECO:0007669"/>
    <property type="project" value="InterPro"/>
</dbReference>
<dbReference type="STRING" id="106634.TVD_12625"/>
<dbReference type="InterPro" id="IPR002545">
    <property type="entry name" value="CheW-lke_dom"/>
</dbReference>
<dbReference type="CDD" id="cd00588">
    <property type="entry name" value="CheW_like"/>
    <property type="match status" value="1"/>
</dbReference>
<accession>A0A0G3G729</accession>
<name>A0A0G3G729_9GAMM</name>
<protein>
    <submittedName>
        <fullName evidence="1">Chemotaxis protein CheW</fullName>
    </submittedName>
</protein>
<dbReference type="Pfam" id="PF01584">
    <property type="entry name" value="CheW"/>
    <property type="match status" value="1"/>
</dbReference>
<dbReference type="Gene3D" id="2.40.50.180">
    <property type="entry name" value="CheA-289, Domain 4"/>
    <property type="match status" value="1"/>
</dbReference>
<dbReference type="KEGG" id="tvr:TVD_12625"/>
<keyword evidence="2" id="KW-1185">Reference proteome</keyword>
<evidence type="ECO:0000313" key="2">
    <source>
        <dbReference type="Proteomes" id="UP000064201"/>
    </source>
</evidence>
<dbReference type="InterPro" id="IPR036061">
    <property type="entry name" value="CheW-like_dom_sf"/>
</dbReference>
<gene>
    <name evidence="1" type="ORF">TVD_12625</name>
</gene>
<dbReference type="GO" id="GO:0005829">
    <property type="term" value="C:cytosol"/>
    <property type="evidence" value="ECO:0007669"/>
    <property type="project" value="TreeGrafter"/>
</dbReference>
<dbReference type="InterPro" id="IPR039315">
    <property type="entry name" value="CheW"/>
</dbReference>
<dbReference type="Gene3D" id="2.30.30.40">
    <property type="entry name" value="SH3 Domains"/>
    <property type="match status" value="1"/>
</dbReference>
<dbReference type="EMBL" id="CP011367">
    <property type="protein sequence ID" value="AKJ96149.1"/>
    <property type="molecule type" value="Genomic_DNA"/>
</dbReference>
<dbReference type="GO" id="GO:0007165">
    <property type="term" value="P:signal transduction"/>
    <property type="evidence" value="ECO:0007669"/>
    <property type="project" value="InterPro"/>
</dbReference>